<evidence type="ECO:0000313" key="2">
    <source>
        <dbReference type="EMBL" id="AYA37486.1"/>
    </source>
</evidence>
<dbReference type="OrthoDB" id="849114at2"/>
<name>A0A3B7RE28_9BACT</name>
<gene>
    <name evidence="2" type="ORF">D3Y59_10770</name>
</gene>
<sequence>MCCISLAIRRRPWSSGSRPKRPAAPLPSSTARSKNENCMNRSWPLLLALAGSLALGACQRRAIPTKSTAAARSQAPEVRARNLEFTYLAAKGKAQINANGEQYTANLNVRMRKDSVIWVSASFLGIEGIRARITPDSVQVMNKLEKTYYAGNFDYLSRQFNVPVTFAQLQALLAGDYLPAAAPNVQLTAVEEGPVQKVSYKQAGLLVQQLIELNRARLQKLTVQDDSTKSSLDVTYADFQPLEPGGQLFARGVMLQAQQPGRAAATVMINYRNVDLDKERLSFPFSVPAEYGRKNRK</sequence>
<evidence type="ECO:0000313" key="3">
    <source>
        <dbReference type="Proteomes" id="UP000262802"/>
    </source>
</evidence>
<keyword evidence="3" id="KW-1185">Reference proteome</keyword>
<proteinExistence type="predicted"/>
<dbReference type="EMBL" id="CP032317">
    <property type="protein sequence ID" value="AYA37486.1"/>
    <property type="molecule type" value="Genomic_DNA"/>
</dbReference>
<protein>
    <submittedName>
        <fullName evidence="2">DUF4292 domain-containing protein</fullName>
    </submittedName>
</protein>
<dbReference type="Proteomes" id="UP000262802">
    <property type="component" value="Chromosome"/>
</dbReference>
<dbReference type="KEGG" id="hyh:D3Y59_10770"/>
<dbReference type="Gene3D" id="2.50.20.10">
    <property type="entry name" value="Lipoprotein localisation LolA/LolB/LppX"/>
    <property type="match status" value="1"/>
</dbReference>
<organism evidence="2 3">
    <name type="scientific">Hymenobacter oligotrophus</name>
    <dbReference type="NCBI Taxonomy" id="2319843"/>
    <lineage>
        <taxon>Bacteria</taxon>
        <taxon>Pseudomonadati</taxon>
        <taxon>Bacteroidota</taxon>
        <taxon>Cytophagia</taxon>
        <taxon>Cytophagales</taxon>
        <taxon>Hymenobacteraceae</taxon>
        <taxon>Hymenobacter</taxon>
    </lineage>
</organism>
<dbReference type="Pfam" id="PF14125">
    <property type="entry name" value="DUF4292"/>
    <property type="match status" value="1"/>
</dbReference>
<accession>A0A3B7RE28</accession>
<dbReference type="InterPro" id="IPR025634">
    <property type="entry name" value="DUF4292"/>
</dbReference>
<reference evidence="2 3" key="1">
    <citation type="submission" date="2018-09" db="EMBL/GenBank/DDBJ databases">
        <title>Hymenobacter medium sp. nov., isolated from R2A medium.</title>
        <authorList>
            <person name="Yingchao G."/>
        </authorList>
    </citation>
    <scope>NUCLEOTIDE SEQUENCE [LARGE SCALE GENOMIC DNA]</scope>
    <source>
        <strain evidence="3">sh-6</strain>
    </source>
</reference>
<evidence type="ECO:0000256" key="1">
    <source>
        <dbReference type="SAM" id="MobiDB-lite"/>
    </source>
</evidence>
<dbReference type="AlphaFoldDB" id="A0A3B7RE28"/>
<feature type="region of interest" description="Disordered" evidence="1">
    <location>
        <begin position="13"/>
        <end position="35"/>
    </location>
</feature>